<comment type="catalytic activity">
    <reaction evidence="2">
        <text>oxidized coenzyme F420-(gamma-L-Glu)(n) + a quinol + H(+) = reduced coenzyme F420-(gamma-L-Glu)(n) + a quinone</text>
        <dbReference type="Rhea" id="RHEA:39663"/>
        <dbReference type="Rhea" id="RHEA-COMP:12939"/>
        <dbReference type="Rhea" id="RHEA-COMP:14378"/>
        <dbReference type="ChEBI" id="CHEBI:15378"/>
        <dbReference type="ChEBI" id="CHEBI:24646"/>
        <dbReference type="ChEBI" id="CHEBI:132124"/>
        <dbReference type="ChEBI" id="CHEBI:133980"/>
        <dbReference type="ChEBI" id="CHEBI:139511"/>
    </reaction>
</comment>
<dbReference type="Proteomes" id="UP000431401">
    <property type="component" value="Unassembled WGS sequence"/>
</dbReference>
<gene>
    <name evidence="3" type="ORF">NRB56_34020</name>
</gene>
<dbReference type="PANTHER" id="PTHR39428">
    <property type="entry name" value="F420H(2)-DEPENDENT QUINONE REDUCTASE RV1261C"/>
    <property type="match status" value="1"/>
</dbReference>
<comment type="caution">
    <text evidence="3">The sequence shown here is derived from an EMBL/GenBank/DDBJ whole genome shotgun (WGS) entry which is preliminary data.</text>
</comment>
<dbReference type="Gene3D" id="2.30.110.10">
    <property type="entry name" value="Electron Transport, Fmn-binding Protein, Chain A"/>
    <property type="match status" value="1"/>
</dbReference>
<dbReference type="Pfam" id="PF04075">
    <property type="entry name" value="F420H2_quin_red"/>
    <property type="match status" value="1"/>
</dbReference>
<dbReference type="InterPro" id="IPR012349">
    <property type="entry name" value="Split_barrel_FMN-bd"/>
</dbReference>
<keyword evidence="4" id="KW-1185">Reference proteome</keyword>
<reference evidence="3 4" key="1">
    <citation type="submission" date="2019-10" db="EMBL/GenBank/DDBJ databases">
        <title>Nocardia macrotermitis sp. nov. and Nocardia aurantia sp. nov., isolated from the gut of fungus growing-termite Macrotermes natalensis.</title>
        <authorList>
            <person name="Benndorf R."/>
            <person name="Schwitalla J."/>
            <person name="Martin K."/>
            <person name="De Beer W."/>
            <person name="Kaster A.-K."/>
            <person name="Vollmers J."/>
            <person name="Poulsen M."/>
            <person name="Beemelmanns C."/>
        </authorList>
    </citation>
    <scope>NUCLEOTIDE SEQUENCE [LARGE SCALE GENOMIC DNA]</scope>
    <source>
        <strain evidence="3 4">RB56</strain>
    </source>
</reference>
<dbReference type="GO" id="GO:0016491">
    <property type="term" value="F:oxidoreductase activity"/>
    <property type="evidence" value="ECO:0007669"/>
    <property type="project" value="UniProtKB-KW"/>
</dbReference>
<dbReference type="NCBIfam" id="TIGR00026">
    <property type="entry name" value="hi_GC_TIGR00026"/>
    <property type="match status" value="1"/>
</dbReference>
<dbReference type="GO" id="GO:0070967">
    <property type="term" value="F:coenzyme F420 binding"/>
    <property type="evidence" value="ECO:0007669"/>
    <property type="project" value="TreeGrafter"/>
</dbReference>
<proteinExistence type="inferred from homology"/>
<dbReference type="EC" id="1.1.98.-" evidence="3"/>
<evidence type="ECO:0000256" key="1">
    <source>
        <dbReference type="ARBA" id="ARBA00008710"/>
    </source>
</evidence>
<protein>
    <submittedName>
        <fullName evidence="3">F420H(2)-dependent quinone reductase</fullName>
        <ecNumber evidence="3">1.1.98.-</ecNumber>
    </submittedName>
</protein>
<evidence type="ECO:0000313" key="4">
    <source>
        <dbReference type="Proteomes" id="UP000431401"/>
    </source>
</evidence>
<accession>A0A7K0DPZ8</accession>
<organism evidence="3 4">
    <name type="scientific">Nocardia aurantia</name>
    <dbReference type="NCBI Taxonomy" id="2585199"/>
    <lineage>
        <taxon>Bacteria</taxon>
        <taxon>Bacillati</taxon>
        <taxon>Actinomycetota</taxon>
        <taxon>Actinomycetes</taxon>
        <taxon>Mycobacteriales</taxon>
        <taxon>Nocardiaceae</taxon>
        <taxon>Nocardia</taxon>
    </lineage>
</organism>
<comment type="similarity">
    <text evidence="1">Belongs to the F420H(2)-dependent quinone reductase family.</text>
</comment>
<dbReference type="PANTHER" id="PTHR39428:SF1">
    <property type="entry name" value="F420H(2)-DEPENDENT QUINONE REDUCTASE RV1261C"/>
    <property type="match status" value="1"/>
</dbReference>
<keyword evidence="3" id="KW-0560">Oxidoreductase</keyword>
<sequence>MAARLVSAYGVGMTDYDRALIERFRANGGRLDAALGGAPLLLLHHVGARTGISRITPLGYFPCPDGSFAIVAANGGSPRHPGWYHNLLAHPDTSVEVGTETVPVRAEDLTGAARESLWNTLVTLAPGLGAFARRSGRTIPLLVLHRLDQAD</sequence>
<dbReference type="InterPro" id="IPR004378">
    <property type="entry name" value="F420H2_quin_Rdtase"/>
</dbReference>
<evidence type="ECO:0000256" key="2">
    <source>
        <dbReference type="ARBA" id="ARBA00049106"/>
    </source>
</evidence>
<name>A0A7K0DPZ8_9NOCA</name>
<evidence type="ECO:0000313" key="3">
    <source>
        <dbReference type="EMBL" id="MQY27819.1"/>
    </source>
</evidence>
<dbReference type="GO" id="GO:0005886">
    <property type="term" value="C:plasma membrane"/>
    <property type="evidence" value="ECO:0007669"/>
    <property type="project" value="TreeGrafter"/>
</dbReference>
<dbReference type="EMBL" id="WEGI01000007">
    <property type="protein sequence ID" value="MQY27819.1"/>
    <property type="molecule type" value="Genomic_DNA"/>
</dbReference>
<dbReference type="AlphaFoldDB" id="A0A7K0DPZ8"/>